<dbReference type="Pfam" id="PF09339">
    <property type="entry name" value="HTH_IclR"/>
    <property type="match status" value="1"/>
</dbReference>
<evidence type="ECO:0000259" key="1">
    <source>
        <dbReference type="Pfam" id="PF09339"/>
    </source>
</evidence>
<dbReference type="SUPFAM" id="SSF46785">
    <property type="entry name" value="Winged helix' DNA-binding domain"/>
    <property type="match status" value="1"/>
</dbReference>
<protein>
    <submittedName>
        <fullName evidence="2">IclR helix-turn-helix domain-containing protein</fullName>
    </submittedName>
</protein>
<proteinExistence type="predicted"/>
<accession>A0A1M6Z5F3</accession>
<feature type="domain" description="HTH iclR-type" evidence="1">
    <location>
        <begin position="50"/>
        <end position="96"/>
    </location>
</feature>
<feature type="non-terminal residue" evidence="2">
    <location>
        <position position="1"/>
    </location>
</feature>
<dbReference type="Proteomes" id="UP000184130">
    <property type="component" value="Unassembled WGS sequence"/>
</dbReference>
<evidence type="ECO:0000313" key="3">
    <source>
        <dbReference type="Proteomes" id="UP000184130"/>
    </source>
</evidence>
<dbReference type="RefSeq" id="WP_139261728.1">
    <property type="nucleotide sequence ID" value="NZ_FRBD01000040.1"/>
</dbReference>
<sequence length="112" mass="13113">FLDCMTRLHCQHLKVDIDHYIDSTSEKMVDKQDLKQKMVDKWSIKPSLAEKMVDILEFVADKGEFTTEQIVAHFGFNTTTTKRYLRQLSEYGYLEPHGGNKNRTYSRALIQP</sequence>
<dbReference type="GO" id="GO:0003677">
    <property type="term" value="F:DNA binding"/>
    <property type="evidence" value="ECO:0007669"/>
    <property type="project" value="InterPro"/>
</dbReference>
<gene>
    <name evidence="2" type="ORF">SAMN05216463_1409</name>
</gene>
<dbReference type="InterPro" id="IPR005471">
    <property type="entry name" value="Tscrpt_reg_IclR_N"/>
</dbReference>
<organism evidence="2 3">
    <name type="scientific">Xylanibacter ruminicola</name>
    <name type="common">Prevotella ruminicola</name>
    <dbReference type="NCBI Taxonomy" id="839"/>
    <lineage>
        <taxon>Bacteria</taxon>
        <taxon>Pseudomonadati</taxon>
        <taxon>Bacteroidota</taxon>
        <taxon>Bacteroidia</taxon>
        <taxon>Bacteroidales</taxon>
        <taxon>Prevotellaceae</taxon>
        <taxon>Xylanibacter</taxon>
    </lineage>
</organism>
<dbReference type="InterPro" id="IPR036390">
    <property type="entry name" value="WH_DNA-bd_sf"/>
</dbReference>
<evidence type="ECO:0000313" key="2">
    <source>
        <dbReference type="EMBL" id="SHL25602.1"/>
    </source>
</evidence>
<dbReference type="AlphaFoldDB" id="A0A1M6Z5F3"/>
<dbReference type="GO" id="GO:0006355">
    <property type="term" value="P:regulation of DNA-templated transcription"/>
    <property type="evidence" value="ECO:0007669"/>
    <property type="project" value="InterPro"/>
</dbReference>
<dbReference type="EMBL" id="FRBD01000040">
    <property type="protein sequence ID" value="SHL25602.1"/>
    <property type="molecule type" value="Genomic_DNA"/>
</dbReference>
<dbReference type="InterPro" id="IPR036388">
    <property type="entry name" value="WH-like_DNA-bd_sf"/>
</dbReference>
<dbReference type="Gene3D" id="1.10.10.10">
    <property type="entry name" value="Winged helix-like DNA-binding domain superfamily/Winged helix DNA-binding domain"/>
    <property type="match status" value="1"/>
</dbReference>
<dbReference type="OrthoDB" id="2353732at2"/>
<reference evidence="2 3" key="1">
    <citation type="submission" date="2016-11" db="EMBL/GenBank/DDBJ databases">
        <authorList>
            <person name="Jaros S."/>
            <person name="Januszkiewicz K."/>
            <person name="Wedrychowicz H."/>
        </authorList>
    </citation>
    <scope>NUCLEOTIDE SEQUENCE [LARGE SCALE GENOMIC DNA]</scope>
    <source>
        <strain evidence="2 3">KHT3</strain>
    </source>
</reference>
<name>A0A1M6Z5F3_XYLRU</name>